<dbReference type="RefSeq" id="WP_275706116.1">
    <property type="nucleotide sequence ID" value="NZ_JANCMW010000005.1"/>
</dbReference>
<evidence type="ECO:0000256" key="6">
    <source>
        <dbReference type="RuleBase" id="RU004168"/>
    </source>
</evidence>
<protein>
    <recommendedName>
        <fullName evidence="3 5">acylphosphatase</fullName>
        <ecNumber evidence="2 5">3.6.1.7</ecNumber>
    </recommendedName>
</protein>
<dbReference type="SUPFAM" id="SSF54975">
    <property type="entry name" value="Acylphosphatase/BLUF domain-like"/>
    <property type="match status" value="1"/>
</dbReference>
<evidence type="ECO:0000256" key="4">
    <source>
        <dbReference type="ARBA" id="ARBA00047645"/>
    </source>
</evidence>
<evidence type="ECO:0000256" key="2">
    <source>
        <dbReference type="ARBA" id="ARBA00012150"/>
    </source>
</evidence>
<dbReference type="InterPro" id="IPR020456">
    <property type="entry name" value="Acylphosphatase"/>
</dbReference>
<comment type="similarity">
    <text evidence="1 6">Belongs to the acylphosphatase family.</text>
</comment>
<evidence type="ECO:0000313" key="9">
    <source>
        <dbReference type="Proteomes" id="UP001143391"/>
    </source>
</evidence>
<gene>
    <name evidence="8" type="ORF">NLU14_10110</name>
</gene>
<evidence type="ECO:0000256" key="3">
    <source>
        <dbReference type="ARBA" id="ARBA00015991"/>
    </source>
</evidence>
<dbReference type="Gene3D" id="3.30.70.100">
    <property type="match status" value="1"/>
</dbReference>
<reference evidence="8" key="1">
    <citation type="submission" date="2022-07" db="EMBL/GenBank/DDBJ databases">
        <title>Marinobacter iranensis a new bacterium isolate from a hipersaline lake in Iran.</title>
        <authorList>
            <person name="Mohammad A.M.A."/>
            <person name="Cristina S.-P."/>
            <person name="Antonio V."/>
        </authorList>
    </citation>
    <scope>NUCLEOTIDE SEQUENCE</scope>
    <source>
        <strain evidence="8">71-i</strain>
    </source>
</reference>
<name>A0ABT5YA88_9GAMM</name>
<dbReference type="PROSITE" id="PS51160">
    <property type="entry name" value="ACYLPHOSPHATASE_3"/>
    <property type="match status" value="1"/>
</dbReference>
<dbReference type="PANTHER" id="PTHR47268:SF4">
    <property type="entry name" value="ACYLPHOSPHATASE"/>
    <property type="match status" value="1"/>
</dbReference>
<sequence length="91" mass="9571">MSHQRLTMLVSGKVQGVYYRAAAAEKATSLGLTGYAENLPDGRVKVVAEGSPASLVSLRQWCRDGPPAAVVDTINATEGSATGEFTEFGVR</sequence>
<keyword evidence="9" id="KW-1185">Reference proteome</keyword>
<keyword evidence="5" id="KW-0378">Hydrolase</keyword>
<evidence type="ECO:0000313" key="8">
    <source>
        <dbReference type="EMBL" id="MDF0750586.1"/>
    </source>
</evidence>
<dbReference type="EMBL" id="JANCMW010000005">
    <property type="protein sequence ID" value="MDF0750586.1"/>
    <property type="molecule type" value="Genomic_DNA"/>
</dbReference>
<evidence type="ECO:0000259" key="7">
    <source>
        <dbReference type="PROSITE" id="PS51160"/>
    </source>
</evidence>
<feature type="active site" evidence="5">
    <location>
        <position position="38"/>
    </location>
</feature>
<accession>A0ABT5YA88</accession>
<dbReference type="EC" id="3.6.1.7" evidence="2 5"/>
<organism evidence="8 9">
    <name type="scientific">Marinobacter iranensis</name>
    <dbReference type="NCBI Taxonomy" id="2962607"/>
    <lineage>
        <taxon>Bacteria</taxon>
        <taxon>Pseudomonadati</taxon>
        <taxon>Pseudomonadota</taxon>
        <taxon>Gammaproteobacteria</taxon>
        <taxon>Pseudomonadales</taxon>
        <taxon>Marinobacteraceae</taxon>
        <taxon>Marinobacter</taxon>
    </lineage>
</organism>
<evidence type="ECO:0000256" key="1">
    <source>
        <dbReference type="ARBA" id="ARBA00005614"/>
    </source>
</evidence>
<dbReference type="Pfam" id="PF00708">
    <property type="entry name" value="Acylphosphatase"/>
    <property type="match status" value="1"/>
</dbReference>
<comment type="catalytic activity">
    <reaction evidence="4 5">
        <text>an acyl phosphate + H2O = a carboxylate + phosphate + H(+)</text>
        <dbReference type="Rhea" id="RHEA:14965"/>
        <dbReference type="ChEBI" id="CHEBI:15377"/>
        <dbReference type="ChEBI" id="CHEBI:15378"/>
        <dbReference type="ChEBI" id="CHEBI:29067"/>
        <dbReference type="ChEBI" id="CHEBI:43474"/>
        <dbReference type="ChEBI" id="CHEBI:59918"/>
        <dbReference type="EC" id="3.6.1.7"/>
    </reaction>
</comment>
<dbReference type="Proteomes" id="UP001143391">
    <property type="component" value="Unassembled WGS sequence"/>
</dbReference>
<evidence type="ECO:0000256" key="5">
    <source>
        <dbReference type="PROSITE-ProRule" id="PRU00520"/>
    </source>
</evidence>
<dbReference type="InterPro" id="IPR036046">
    <property type="entry name" value="Acylphosphatase-like_dom_sf"/>
</dbReference>
<proteinExistence type="inferred from homology"/>
<dbReference type="PANTHER" id="PTHR47268">
    <property type="entry name" value="ACYLPHOSPHATASE"/>
    <property type="match status" value="1"/>
</dbReference>
<feature type="active site" evidence="5">
    <location>
        <position position="20"/>
    </location>
</feature>
<dbReference type="InterPro" id="IPR001792">
    <property type="entry name" value="Acylphosphatase-like_dom"/>
</dbReference>
<comment type="caution">
    <text evidence="8">The sequence shown here is derived from an EMBL/GenBank/DDBJ whole genome shotgun (WGS) entry which is preliminary data.</text>
</comment>
<feature type="domain" description="Acylphosphatase-like" evidence="7">
    <location>
        <begin position="5"/>
        <end position="91"/>
    </location>
</feature>